<proteinExistence type="predicted"/>
<protein>
    <submittedName>
        <fullName evidence="1">Uncharacterized protein</fullName>
    </submittedName>
</protein>
<comment type="caution">
    <text evidence="1">The sequence shown here is derived from an EMBL/GenBank/DDBJ whole genome shotgun (WGS) entry which is preliminary data.</text>
</comment>
<dbReference type="Proteomes" id="UP000324222">
    <property type="component" value="Unassembled WGS sequence"/>
</dbReference>
<gene>
    <name evidence="1" type="ORF">E2C01_018894</name>
</gene>
<reference evidence="1 2" key="1">
    <citation type="submission" date="2019-05" db="EMBL/GenBank/DDBJ databases">
        <title>Another draft genome of Portunus trituberculatus and its Hox gene families provides insights of decapod evolution.</title>
        <authorList>
            <person name="Jeong J.-H."/>
            <person name="Song I."/>
            <person name="Kim S."/>
            <person name="Choi T."/>
            <person name="Kim D."/>
            <person name="Ryu S."/>
            <person name="Kim W."/>
        </authorList>
    </citation>
    <scope>NUCLEOTIDE SEQUENCE [LARGE SCALE GENOMIC DNA]</scope>
    <source>
        <tissue evidence="1">Muscle</tissue>
    </source>
</reference>
<name>A0A5B7DVS2_PORTR</name>
<dbReference type="EMBL" id="VSRR010001506">
    <property type="protein sequence ID" value="MPC25772.1"/>
    <property type="molecule type" value="Genomic_DNA"/>
</dbReference>
<evidence type="ECO:0000313" key="2">
    <source>
        <dbReference type="Proteomes" id="UP000324222"/>
    </source>
</evidence>
<sequence>MEAPPAWEQSRPAPLAKQTTPCHAAPESISDQDCRCVHPCRCNDKWNPGHASTAAANRWNKPNTIKASYHAPCPANTEHEKQETTVLPNIAFTDTMIASLCSLTRLIWCQGTDVTSGSTRASGTTPSGYPLKTHDTEWLKERREGRREAIRYITVVNCGLARPTANKQRLHHSSHHHYHYLTAPPLASPPHAVYRYKMQCCTAVCQAHSTTPWRYCSVGAANAALHSN</sequence>
<dbReference type="AlphaFoldDB" id="A0A5B7DVS2"/>
<evidence type="ECO:0000313" key="1">
    <source>
        <dbReference type="EMBL" id="MPC25772.1"/>
    </source>
</evidence>
<keyword evidence="2" id="KW-1185">Reference proteome</keyword>
<organism evidence="1 2">
    <name type="scientific">Portunus trituberculatus</name>
    <name type="common">Swimming crab</name>
    <name type="synonym">Neptunus trituberculatus</name>
    <dbReference type="NCBI Taxonomy" id="210409"/>
    <lineage>
        <taxon>Eukaryota</taxon>
        <taxon>Metazoa</taxon>
        <taxon>Ecdysozoa</taxon>
        <taxon>Arthropoda</taxon>
        <taxon>Crustacea</taxon>
        <taxon>Multicrustacea</taxon>
        <taxon>Malacostraca</taxon>
        <taxon>Eumalacostraca</taxon>
        <taxon>Eucarida</taxon>
        <taxon>Decapoda</taxon>
        <taxon>Pleocyemata</taxon>
        <taxon>Brachyura</taxon>
        <taxon>Eubrachyura</taxon>
        <taxon>Portunoidea</taxon>
        <taxon>Portunidae</taxon>
        <taxon>Portuninae</taxon>
        <taxon>Portunus</taxon>
    </lineage>
</organism>
<accession>A0A5B7DVS2</accession>